<reference evidence="1" key="1">
    <citation type="submission" date="2022-07" db="EMBL/GenBank/DDBJ databases">
        <title>Chromosome-level genome of Muraenolepis orangiensis.</title>
        <authorList>
            <person name="Kim J."/>
        </authorList>
    </citation>
    <scope>NUCLEOTIDE SEQUENCE</scope>
    <source>
        <strain evidence="1">KU_S4_2022</strain>
        <tissue evidence="1">Muscle</tissue>
    </source>
</reference>
<name>A0A9Q0DVW0_9TELE</name>
<dbReference type="Proteomes" id="UP001148018">
    <property type="component" value="Unassembled WGS sequence"/>
</dbReference>
<feature type="non-terminal residue" evidence="1">
    <location>
        <position position="78"/>
    </location>
</feature>
<dbReference type="AlphaFoldDB" id="A0A9Q0DVW0"/>
<proteinExistence type="predicted"/>
<evidence type="ECO:0000313" key="1">
    <source>
        <dbReference type="EMBL" id="KAJ3596734.1"/>
    </source>
</evidence>
<sequence>MPQERRTPASKLNILLSFGCSGTICLDHYRVHAAGCCLISGLAVSGHSNLASSTTNNICPQLPDGYPQLTYVDGVGPG</sequence>
<organism evidence="1 2">
    <name type="scientific">Muraenolepis orangiensis</name>
    <name type="common">Patagonian moray cod</name>
    <dbReference type="NCBI Taxonomy" id="630683"/>
    <lineage>
        <taxon>Eukaryota</taxon>
        <taxon>Metazoa</taxon>
        <taxon>Chordata</taxon>
        <taxon>Craniata</taxon>
        <taxon>Vertebrata</taxon>
        <taxon>Euteleostomi</taxon>
        <taxon>Actinopterygii</taxon>
        <taxon>Neopterygii</taxon>
        <taxon>Teleostei</taxon>
        <taxon>Neoteleostei</taxon>
        <taxon>Acanthomorphata</taxon>
        <taxon>Zeiogadaria</taxon>
        <taxon>Gadariae</taxon>
        <taxon>Gadiformes</taxon>
        <taxon>Muraenolepidoidei</taxon>
        <taxon>Muraenolepididae</taxon>
        <taxon>Muraenolepis</taxon>
    </lineage>
</organism>
<gene>
    <name evidence="1" type="ORF">NHX12_003138</name>
</gene>
<keyword evidence="2" id="KW-1185">Reference proteome</keyword>
<dbReference type="EMBL" id="JANIIK010000110">
    <property type="protein sequence ID" value="KAJ3596734.1"/>
    <property type="molecule type" value="Genomic_DNA"/>
</dbReference>
<comment type="caution">
    <text evidence="1">The sequence shown here is derived from an EMBL/GenBank/DDBJ whole genome shotgun (WGS) entry which is preliminary data.</text>
</comment>
<evidence type="ECO:0000313" key="2">
    <source>
        <dbReference type="Proteomes" id="UP001148018"/>
    </source>
</evidence>
<accession>A0A9Q0DVW0</accession>
<protein>
    <submittedName>
        <fullName evidence="1">Uncharacterized protein</fullName>
    </submittedName>
</protein>